<feature type="domain" description="Major facilitator superfamily (MFS) profile" evidence="6">
    <location>
        <begin position="1"/>
        <end position="387"/>
    </location>
</feature>
<dbReference type="InterPro" id="IPR036259">
    <property type="entry name" value="MFS_trans_sf"/>
</dbReference>
<dbReference type="AlphaFoldDB" id="A0A6I3RY38"/>
<dbReference type="InterPro" id="IPR011701">
    <property type="entry name" value="MFS"/>
</dbReference>
<dbReference type="SUPFAM" id="SSF103473">
    <property type="entry name" value="MFS general substrate transporter"/>
    <property type="match status" value="1"/>
</dbReference>
<dbReference type="EMBL" id="WNCL01000003">
    <property type="protein sequence ID" value="MTU42336.1"/>
    <property type="molecule type" value="Genomic_DNA"/>
</dbReference>
<dbReference type="GO" id="GO:0022857">
    <property type="term" value="F:transmembrane transporter activity"/>
    <property type="evidence" value="ECO:0007669"/>
    <property type="project" value="InterPro"/>
</dbReference>
<evidence type="ECO:0000256" key="1">
    <source>
        <dbReference type="ARBA" id="ARBA00004651"/>
    </source>
</evidence>
<evidence type="ECO:0000313" key="7">
    <source>
        <dbReference type="EMBL" id="MTU42336.1"/>
    </source>
</evidence>
<dbReference type="InterPro" id="IPR020846">
    <property type="entry name" value="MFS_dom"/>
</dbReference>
<comment type="caution">
    <text evidence="7">The sequence shown here is derived from an EMBL/GenBank/DDBJ whole genome shotgun (WGS) entry which is preliminary data.</text>
</comment>
<dbReference type="PANTHER" id="PTHR23513">
    <property type="entry name" value="INTEGRAL MEMBRANE EFFLUX PROTEIN-RELATED"/>
    <property type="match status" value="1"/>
</dbReference>
<evidence type="ECO:0000259" key="6">
    <source>
        <dbReference type="PROSITE" id="PS50850"/>
    </source>
</evidence>
<dbReference type="RefSeq" id="WP_008864983.1">
    <property type="nucleotide sequence ID" value="NZ_CAKVUT010000024.1"/>
</dbReference>
<protein>
    <submittedName>
        <fullName evidence="7">MFS transporter</fullName>
    </submittedName>
</protein>
<evidence type="ECO:0000313" key="8">
    <source>
        <dbReference type="Proteomes" id="UP000462362"/>
    </source>
</evidence>
<evidence type="ECO:0000256" key="4">
    <source>
        <dbReference type="ARBA" id="ARBA00022989"/>
    </source>
</evidence>
<accession>A0A6I3RY38</accession>
<keyword evidence="4" id="KW-1133">Transmembrane helix</keyword>
<dbReference type="Gene3D" id="1.20.1250.20">
    <property type="entry name" value="MFS general substrate transporter like domains"/>
    <property type="match status" value="1"/>
</dbReference>
<comment type="subcellular location">
    <subcellularLocation>
        <location evidence="1">Cell membrane</location>
        <topology evidence="1">Multi-pass membrane protein</topology>
    </subcellularLocation>
</comment>
<keyword evidence="3" id="KW-0812">Transmembrane</keyword>
<sequence length="412" mass="44621">MTKILKIVAFMALLHCGFTSSRVISTLYALNYGQPAWMVGVILSTYAAIPALISIHVGKFIDKIGVRIPITVSFLMISAACLMPILFPYEKFGFWPIIVTSLLAGTGFVFTLISGQGLIGHLSNNKNRATAFTYQSIAFSISGSTGPVVAGYLIDHGSYYWAFGGALTFALLGGGIFLFQARALPSAFNKSQAKDNRHHSAFELFKDEKVRNVLLASAFVSMAWDLQAFMIPVYGTEIGLDAVAIGWLLSTFSICTFAVRVFMPILSQIFKEWSIIIFVMISAGLTYIVFPFTTSLTLLFLLCGWLGASLGASQPNVLSLLHQVTPDGRVGEAIGIRTMLMNASHAILPLLFGFGGSVIGAASAFWATGALMVGGGAKIGYSVRNMRDPAEKLVEDKAIEREENIDFKKNDK</sequence>
<proteinExistence type="predicted"/>
<dbReference type="Proteomes" id="UP000462362">
    <property type="component" value="Unassembled WGS sequence"/>
</dbReference>
<reference evidence="7 8" key="1">
    <citation type="journal article" date="2019" name="Nat. Med.">
        <title>A library of human gut bacterial isolates paired with longitudinal multiomics data enables mechanistic microbiome research.</title>
        <authorList>
            <person name="Poyet M."/>
            <person name="Groussin M."/>
            <person name="Gibbons S.M."/>
            <person name="Avila-Pacheco J."/>
            <person name="Jiang X."/>
            <person name="Kearney S.M."/>
            <person name="Perrotta A.R."/>
            <person name="Berdy B."/>
            <person name="Zhao S."/>
            <person name="Lieberman T.D."/>
            <person name="Swanson P.K."/>
            <person name="Smith M."/>
            <person name="Roesemann S."/>
            <person name="Alexander J.E."/>
            <person name="Rich S.A."/>
            <person name="Livny J."/>
            <person name="Vlamakis H."/>
            <person name="Clish C."/>
            <person name="Bullock K."/>
            <person name="Deik A."/>
            <person name="Scott J."/>
            <person name="Pierce K.A."/>
            <person name="Xavier R.J."/>
            <person name="Alm E.J."/>
        </authorList>
    </citation>
    <scope>NUCLEOTIDE SEQUENCE [LARGE SCALE GENOMIC DNA]</scope>
    <source>
        <strain evidence="7 8">BIOML-A2</strain>
    </source>
</reference>
<dbReference type="GO" id="GO:0005886">
    <property type="term" value="C:plasma membrane"/>
    <property type="evidence" value="ECO:0007669"/>
    <property type="project" value="UniProtKB-SubCell"/>
</dbReference>
<gene>
    <name evidence="7" type="ORF">GMD42_01615</name>
</gene>
<dbReference type="PROSITE" id="PS50850">
    <property type="entry name" value="MFS"/>
    <property type="match status" value="1"/>
</dbReference>
<dbReference type="PANTHER" id="PTHR23513:SF6">
    <property type="entry name" value="MAJOR FACILITATOR SUPERFAMILY ASSOCIATED DOMAIN-CONTAINING PROTEIN"/>
    <property type="match status" value="1"/>
</dbReference>
<evidence type="ECO:0000256" key="3">
    <source>
        <dbReference type="ARBA" id="ARBA00022692"/>
    </source>
</evidence>
<name>A0A6I3RY38_9BURK</name>
<dbReference type="Pfam" id="PF07690">
    <property type="entry name" value="MFS_1"/>
    <property type="match status" value="1"/>
</dbReference>
<dbReference type="GeneID" id="43349798"/>
<evidence type="ECO:0000256" key="2">
    <source>
        <dbReference type="ARBA" id="ARBA00022475"/>
    </source>
</evidence>
<keyword evidence="2" id="KW-1003">Cell membrane</keyword>
<evidence type="ECO:0000256" key="5">
    <source>
        <dbReference type="ARBA" id="ARBA00023136"/>
    </source>
</evidence>
<keyword evidence="5" id="KW-0472">Membrane</keyword>
<organism evidence="7 8">
    <name type="scientific">Parasutterella excrementihominis</name>
    <dbReference type="NCBI Taxonomy" id="487175"/>
    <lineage>
        <taxon>Bacteria</taxon>
        <taxon>Pseudomonadati</taxon>
        <taxon>Pseudomonadota</taxon>
        <taxon>Betaproteobacteria</taxon>
        <taxon>Burkholderiales</taxon>
        <taxon>Sutterellaceae</taxon>
        <taxon>Parasutterella</taxon>
    </lineage>
</organism>